<organism evidence="1 2">
    <name type="scientific">Mucilaginibacter corticis</name>
    <dbReference type="NCBI Taxonomy" id="2597670"/>
    <lineage>
        <taxon>Bacteria</taxon>
        <taxon>Pseudomonadati</taxon>
        <taxon>Bacteroidota</taxon>
        <taxon>Sphingobacteriia</taxon>
        <taxon>Sphingobacteriales</taxon>
        <taxon>Sphingobacteriaceae</taxon>
        <taxon>Mucilaginibacter</taxon>
    </lineage>
</organism>
<dbReference type="Pfam" id="PF16407">
    <property type="entry name" value="PKD_2"/>
    <property type="match status" value="1"/>
</dbReference>
<comment type="caution">
    <text evidence="1">The sequence shown here is derived from an EMBL/GenBank/DDBJ whole genome shotgun (WGS) entry which is preliminary data.</text>
</comment>
<gene>
    <name evidence="1" type="ORF">FO440_20580</name>
</gene>
<evidence type="ECO:0000313" key="2">
    <source>
        <dbReference type="Proteomes" id="UP000318733"/>
    </source>
</evidence>
<dbReference type="InterPro" id="IPR032183">
    <property type="entry name" value="PKD-like"/>
</dbReference>
<dbReference type="SUPFAM" id="SSF69304">
    <property type="entry name" value="Tricorn protease N-terminal domain"/>
    <property type="match status" value="1"/>
</dbReference>
<evidence type="ECO:0008006" key="3">
    <source>
        <dbReference type="Google" id="ProtNLM"/>
    </source>
</evidence>
<dbReference type="Proteomes" id="UP000318733">
    <property type="component" value="Unassembled WGS sequence"/>
</dbReference>
<name>A0A556MG51_9SPHI</name>
<reference evidence="1 2" key="1">
    <citation type="submission" date="2019-07" db="EMBL/GenBank/DDBJ databases">
        <authorList>
            <person name="Huq M.A."/>
        </authorList>
    </citation>
    <scope>NUCLEOTIDE SEQUENCE [LARGE SCALE GENOMIC DNA]</scope>
    <source>
        <strain evidence="1 2">MAH-19</strain>
    </source>
</reference>
<keyword evidence="2" id="KW-1185">Reference proteome</keyword>
<protein>
    <recommendedName>
        <fullName evidence="3">PKD-like family protein</fullName>
    </recommendedName>
</protein>
<sequence length="470" mass="51649">MKNKLILLLTLTIVVLGSCKKDLGNYTYHTPSEPIVTEFKDSTFNALVGDTLKLAPKVTIAGANYLTDLSYEWEIDVAEDARTDTYTGYPLKIVYNLAPQLRDAKLTITDKRNGIKYFFPFKILGGTQFSAGTAVLSVDNGVTKLSFIKPDNTILPNLYRSLNGEDLPANPTQLFAKPVTYQPGTVENYWVIAQDPVHQSVIIDGNTMLLKNYFNQQFFTAPATINLGYFEASTTIPTGVINGKLYLSVNTTAPFAPDFGKFSSAQSGNYTLSNFFTRTPGFFFGFDPVAQSFISFDGGGNYMGNDFTVDGTAFDPKHIGTGNMVFMQAQSGQSYAYVKDADSQLYELSFYVDMDNYSARAIHVYGKRVFKGASLVTADTKWQRSAVNVFYFTSADKIYRYNPLNEDLHALDANFNGQKVTMIKLSADGNTLTAGTSGSLYTLDVSVSKNGNITKTITGIPGAPVDIVIR</sequence>
<proteinExistence type="predicted"/>
<evidence type="ECO:0000313" key="1">
    <source>
        <dbReference type="EMBL" id="TSJ38898.1"/>
    </source>
</evidence>
<dbReference type="EMBL" id="VLPK01000004">
    <property type="protein sequence ID" value="TSJ38898.1"/>
    <property type="molecule type" value="Genomic_DNA"/>
</dbReference>
<dbReference type="RefSeq" id="WP_144250179.1">
    <property type="nucleotide sequence ID" value="NZ_VLPK01000004.1"/>
</dbReference>
<dbReference type="OrthoDB" id="1095195at2"/>
<dbReference type="AlphaFoldDB" id="A0A556MG51"/>
<dbReference type="PROSITE" id="PS51257">
    <property type="entry name" value="PROKAR_LIPOPROTEIN"/>
    <property type="match status" value="1"/>
</dbReference>
<accession>A0A556MG51</accession>